<evidence type="ECO:0000313" key="4">
    <source>
        <dbReference type="Proteomes" id="UP000800235"/>
    </source>
</evidence>
<dbReference type="Gene3D" id="3.40.640.10">
    <property type="entry name" value="Type I PLP-dependent aspartate aminotransferase-like (Major domain)"/>
    <property type="match status" value="1"/>
</dbReference>
<organism evidence="3 4">
    <name type="scientific">Tothia fuscella</name>
    <dbReference type="NCBI Taxonomy" id="1048955"/>
    <lineage>
        <taxon>Eukaryota</taxon>
        <taxon>Fungi</taxon>
        <taxon>Dikarya</taxon>
        <taxon>Ascomycota</taxon>
        <taxon>Pezizomycotina</taxon>
        <taxon>Dothideomycetes</taxon>
        <taxon>Pleosporomycetidae</taxon>
        <taxon>Venturiales</taxon>
        <taxon>Cylindrosympodiaceae</taxon>
        <taxon>Tothia</taxon>
    </lineage>
</organism>
<dbReference type="InterPro" id="IPR015424">
    <property type="entry name" value="PyrdxlP-dep_Trfase"/>
</dbReference>
<keyword evidence="4" id="KW-1185">Reference proteome</keyword>
<gene>
    <name evidence="3" type="ORF">EJ08DRAFT_338795</name>
</gene>
<dbReference type="InterPro" id="IPR000192">
    <property type="entry name" value="Aminotrans_V_dom"/>
</dbReference>
<keyword evidence="1" id="KW-0663">Pyridoxal phosphate</keyword>
<protein>
    <submittedName>
        <fullName evidence="3">PLP-dependent transferase</fullName>
    </submittedName>
</protein>
<sequence length="454" mass="50497">MGSDSEIQNPPGGSTKQMVKFGKSLRKDFLFDDNYLNLNHGSFGTYPRVVQSAMRSFQDKAEARPDRFIRYEYPVLLDESRAAMAKFLNVDVSTVAFVPNATTGVNTVLRNLAFAPKEKILYFATIYGACEKTVEYIVETTPAEAVKIQYTYPVEDDWLISEFERVVKAEEKAGNRVKVAIFDTVVSFPGVRMPFERLTQACKDLGVMSLIDGAHGVGHLELDLGKLDCDFFVSNCHKWLYVPRGCAVFYVPVRNQDLMRSTLPTSHGFTPRPKPGLATIRNPLPPSSKSPYVTNFEFVGTIDNAPYLCIPTALRYRENLGGEAAIIAYSQNLAREGAALVAKSLGTVVMENKTGTLGKCCLSMVKLPLVADAMKTSAKTEDVGGLIVSWFSATMVRDYNTFIGIFFYGSAWWVRLSGQAYLELEDFKWAAETLKKVCERAKKGDFLDPVQAKL</sequence>
<dbReference type="InterPro" id="IPR015421">
    <property type="entry name" value="PyrdxlP-dep_Trfase_major"/>
</dbReference>
<dbReference type="PANTHER" id="PTHR43092:SF2">
    <property type="entry name" value="HERCYNYLCYSTEINE SULFOXIDE LYASE"/>
    <property type="match status" value="1"/>
</dbReference>
<dbReference type="AlphaFoldDB" id="A0A9P4U3B8"/>
<dbReference type="Proteomes" id="UP000800235">
    <property type="component" value="Unassembled WGS sequence"/>
</dbReference>
<feature type="domain" description="Aminotransferase class V" evidence="2">
    <location>
        <begin position="76"/>
        <end position="265"/>
    </location>
</feature>
<evidence type="ECO:0000256" key="1">
    <source>
        <dbReference type="ARBA" id="ARBA00022898"/>
    </source>
</evidence>
<dbReference type="SUPFAM" id="SSF53383">
    <property type="entry name" value="PLP-dependent transferases"/>
    <property type="match status" value="1"/>
</dbReference>
<evidence type="ECO:0000259" key="2">
    <source>
        <dbReference type="Pfam" id="PF00266"/>
    </source>
</evidence>
<proteinExistence type="predicted"/>
<name>A0A9P4U3B8_9PEZI</name>
<dbReference type="EMBL" id="MU007013">
    <property type="protein sequence ID" value="KAF2435471.1"/>
    <property type="molecule type" value="Genomic_DNA"/>
</dbReference>
<dbReference type="Pfam" id="PF00266">
    <property type="entry name" value="Aminotran_5"/>
    <property type="match status" value="1"/>
</dbReference>
<dbReference type="GO" id="GO:0016740">
    <property type="term" value="F:transferase activity"/>
    <property type="evidence" value="ECO:0007669"/>
    <property type="project" value="UniProtKB-KW"/>
</dbReference>
<comment type="caution">
    <text evidence="3">The sequence shown here is derived from an EMBL/GenBank/DDBJ whole genome shotgun (WGS) entry which is preliminary data.</text>
</comment>
<accession>A0A9P4U3B8</accession>
<evidence type="ECO:0000313" key="3">
    <source>
        <dbReference type="EMBL" id="KAF2435471.1"/>
    </source>
</evidence>
<keyword evidence="3" id="KW-0808">Transferase</keyword>
<dbReference type="PANTHER" id="PTHR43092">
    <property type="entry name" value="L-CYSTEINE DESULFHYDRASE"/>
    <property type="match status" value="1"/>
</dbReference>
<reference evidence="3" key="1">
    <citation type="journal article" date="2020" name="Stud. Mycol.">
        <title>101 Dothideomycetes genomes: a test case for predicting lifestyles and emergence of pathogens.</title>
        <authorList>
            <person name="Haridas S."/>
            <person name="Albert R."/>
            <person name="Binder M."/>
            <person name="Bloem J."/>
            <person name="Labutti K."/>
            <person name="Salamov A."/>
            <person name="Andreopoulos B."/>
            <person name="Baker S."/>
            <person name="Barry K."/>
            <person name="Bills G."/>
            <person name="Bluhm B."/>
            <person name="Cannon C."/>
            <person name="Castanera R."/>
            <person name="Culley D."/>
            <person name="Daum C."/>
            <person name="Ezra D."/>
            <person name="Gonzalez J."/>
            <person name="Henrissat B."/>
            <person name="Kuo A."/>
            <person name="Liang C."/>
            <person name="Lipzen A."/>
            <person name="Lutzoni F."/>
            <person name="Magnuson J."/>
            <person name="Mondo S."/>
            <person name="Nolan M."/>
            <person name="Ohm R."/>
            <person name="Pangilinan J."/>
            <person name="Park H.-J."/>
            <person name="Ramirez L."/>
            <person name="Alfaro M."/>
            <person name="Sun H."/>
            <person name="Tritt A."/>
            <person name="Yoshinaga Y."/>
            <person name="Zwiers L.-H."/>
            <person name="Turgeon B."/>
            <person name="Goodwin S."/>
            <person name="Spatafora J."/>
            <person name="Crous P."/>
            <person name="Grigoriev I."/>
        </authorList>
    </citation>
    <scope>NUCLEOTIDE SEQUENCE</scope>
    <source>
        <strain evidence="3">CBS 130266</strain>
    </source>
</reference>
<dbReference type="OrthoDB" id="5978656at2759"/>